<dbReference type="InterPro" id="IPR035901">
    <property type="entry name" value="GIY-YIG_endonuc_sf"/>
</dbReference>
<dbReference type="PANTHER" id="PTHR34477:SF1">
    <property type="entry name" value="UPF0213 PROTEIN YHBQ"/>
    <property type="match status" value="1"/>
</dbReference>
<dbReference type="CDD" id="cd10449">
    <property type="entry name" value="GIY-YIG_SLX1_like"/>
    <property type="match status" value="1"/>
</dbReference>
<dbReference type="PANTHER" id="PTHR34477">
    <property type="entry name" value="UPF0213 PROTEIN YHBQ"/>
    <property type="match status" value="1"/>
</dbReference>
<name>A0A5D0G246_9FLAO</name>
<dbReference type="EMBL" id="VSFC01000063">
    <property type="protein sequence ID" value="TYA52132.1"/>
    <property type="molecule type" value="Genomic_DNA"/>
</dbReference>
<feature type="domain" description="GIY-YIG" evidence="2">
    <location>
        <begin position="7"/>
        <end position="84"/>
    </location>
</feature>
<reference evidence="3 4" key="1">
    <citation type="submission" date="2019-08" db="EMBL/GenBank/DDBJ databases">
        <title>Formosa sediminis sp. nov., isolated from marine sediment.</title>
        <authorList>
            <person name="Cao W.R."/>
        </authorList>
    </citation>
    <scope>NUCLEOTIDE SEQUENCE [LARGE SCALE GENOMIC DNA]</scope>
    <source>
        <strain evidence="3 4">1494</strain>
    </source>
</reference>
<dbReference type="InterPro" id="IPR000305">
    <property type="entry name" value="GIY-YIG_endonuc"/>
</dbReference>
<dbReference type="PROSITE" id="PS50164">
    <property type="entry name" value="GIY_YIG"/>
    <property type="match status" value="1"/>
</dbReference>
<evidence type="ECO:0000313" key="4">
    <source>
        <dbReference type="Proteomes" id="UP000324550"/>
    </source>
</evidence>
<accession>A0A5D0G246</accession>
<dbReference type="SMART" id="SM00465">
    <property type="entry name" value="GIYc"/>
    <property type="match status" value="1"/>
</dbReference>
<evidence type="ECO:0000259" key="2">
    <source>
        <dbReference type="PROSITE" id="PS50164"/>
    </source>
</evidence>
<dbReference type="SUPFAM" id="SSF82771">
    <property type="entry name" value="GIY-YIG endonuclease"/>
    <property type="match status" value="1"/>
</dbReference>
<organism evidence="3 4">
    <name type="scientific">Formosa maritima</name>
    <dbReference type="NCBI Taxonomy" id="2592046"/>
    <lineage>
        <taxon>Bacteria</taxon>
        <taxon>Pseudomonadati</taxon>
        <taxon>Bacteroidota</taxon>
        <taxon>Flavobacteriia</taxon>
        <taxon>Flavobacteriales</taxon>
        <taxon>Flavobacteriaceae</taxon>
        <taxon>Formosa</taxon>
    </lineage>
</organism>
<evidence type="ECO:0000313" key="3">
    <source>
        <dbReference type="EMBL" id="TYA52132.1"/>
    </source>
</evidence>
<evidence type="ECO:0000256" key="1">
    <source>
        <dbReference type="ARBA" id="ARBA00007435"/>
    </source>
</evidence>
<protein>
    <submittedName>
        <fullName evidence="3">GIY-YIG nuclease family protein</fullName>
    </submittedName>
</protein>
<dbReference type="Gene3D" id="3.40.1440.10">
    <property type="entry name" value="GIY-YIG endonuclease"/>
    <property type="match status" value="1"/>
</dbReference>
<comment type="caution">
    <text evidence="3">The sequence shown here is derived from an EMBL/GenBank/DDBJ whole genome shotgun (WGS) entry which is preliminary data.</text>
</comment>
<dbReference type="InterPro" id="IPR050190">
    <property type="entry name" value="UPF0213_domain"/>
</dbReference>
<dbReference type="AlphaFoldDB" id="A0A5D0G246"/>
<keyword evidence="4" id="KW-1185">Reference proteome</keyword>
<sequence>MTNLESQYYYVYILLSKKDGKKYTGYTKDLSSRFEAHQKGKVTSTKHRRPFELIYFEGCVSQEDALKREKYLKTHYGKMFLGNRLKSYFTGQVQNTNENNGI</sequence>
<gene>
    <name evidence="3" type="ORF">FVF61_14120</name>
</gene>
<dbReference type="Proteomes" id="UP000324550">
    <property type="component" value="Unassembled WGS sequence"/>
</dbReference>
<dbReference type="OrthoDB" id="1495241at2"/>
<dbReference type="Pfam" id="PF01541">
    <property type="entry name" value="GIY-YIG"/>
    <property type="match status" value="1"/>
</dbReference>
<proteinExistence type="inferred from homology"/>
<comment type="similarity">
    <text evidence="1">Belongs to the UPF0213 family.</text>
</comment>